<dbReference type="InParanoid" id="K3WL14"/>
<keyword evidence="2" id="KW-1185">Reference proteome</keyword>
<dbReference type="Proteomes" id="UP000019132">
    <property type="component" value="Unassembled WGS sequence"/>
</dbReference>
<organism evidence="1 2">
    <name type="scientific">Globisporangium ultimum (strain ATCC 200006 / CBS 805.95 / DAOM BR144)</name>
    <name type="common">Pythium ultimum</name>
    <dbReference type="NCBI Taxonomy" id="431595"/>
    <lineage>
        <taxon>Eukaryota</taxon>
        <taxon>Sar</taxon>
        <taxon>Stramenopiles</taxon>
        <taxon>Oomycota</taxon>
        <taxon>Peronosporomycetes</taxon>
        <taxon>Pythiales</taxon>
        <taxon>Pythiaceae</taxon>
        <taxon>Globisporangium</taxon>
    </lineage>
</organism>
<proteinExistence type="predicted"/>
<dbReference type="EnsemblProtists" id="PYU1_T005656">
    <property type="protein sequence ID" value="PYU1_T005656"/>
    <property type="gene ID" value="PYU1_G005645"/>
</dbReference>
<dbReference type="PANTHER" id="PTHR46586:SF3">
    <property type="entry name" value="ANKYRIN REPEAT-CONTAINING PROTEIN"/>
    <property type="match status" value="1"/>
</dbReference>
<protein>
    <submittedName>
        <fullName evidence="1">Uncharacterized protein</fullName>
    </submittedName>
</protein>
<reference evidence="2" key="1">
    <citation type="journal article" date="2010" name="Genome Biol.">
        <title>Genome sequence of the necrotrophic plant pathogen Pythium ultimum reveals original pathogenicity mechanisms and effector repertoire.</title>
        <authorList>
            <person name="Levesque C.A."/>
            <person name="Brouwer H."/>
            <person name="Cano L."/>
            <person name="Hamilton J.P."/>
            <person name="Holt C."/>
            <person name="Huitema E."/>
            <person name="Raffaele S."/>
            <person name="Robideau G.P."/>
            <person name="Thines M."/>
            <person name="Win J."/>
            <person name="Zerillo M.M."/>
            <person name="Beakes G.W."/>
            <person name="Boore J.L."/>
            <person name="Busam D."/>
            <person name="Dumas B."/>
            <person name="Ferriera S."/>
            <person name="Fuerstenberg S.I."/>
            <person name="Gachon C.M."/>
            <person name="Gaulin E."/>
            <person name="Govers F."/>
            <person name="Grenville-Briggs L."/>
            <person name="Horner N."/>
            <person name="Hostetler J."/>
            <person name="Jiang R.H."/>
            <person name="Johnson J."/>
            <person name="Krajaejun T."/>
            <person name="Lin H."/>
            <person name="Meijer H.J."/>
            <person name="Moore B."/>
            <person name="Morris P."/>
            <person name="Phuntmart V."/>
            <person name="Puiu D."/>
            <person name="Shetty J."/>
            <person name="Stajich J.E."/>
            <person name="Tripathy S."/>
            <person name="Wawra S."/>
            <person name="van West P."/>
            <person name="Whitty B.R."/>
            <person name="Coutinho P.M."/>
            <person name="Henrissat B."/>
            <person name="Martin F."/>
            <person name="Thomas P.D."/>
            <person name="Tyler B.M."/>
            <person name="De Vries R.P."/>
            <person name="Kamoun S."/>
            <person name="Yandell M."/>
            <person name="Tisserat N."/>
            <person name="Buell C.R."/>
        </authorList>
    </citation>
    <scope>NUCLEOTIDE SEQUENCE</scope>
    <source>
        <strain evidence="2">DAOM:BR144</strain>
    </source>
</reference>
<dbReference type="InterPro" id="IPR052050">
    <property type="entry name" value="SecEffector_AnkRepeat"/>
</dbReference>
<reference evidence="2" key="2">
    <citation type="submission" date="2010-04" db="EMBL/GenBank/DDBJ databases">
        <authorList>
            <person name="Buell R."/>
            <person name="Hamilton J."/>
            <person name="Hostetler J."/>
        </authorList>
    </citation>
    <scope>NUCLEOTIDE SEQUENCE [LARGE SCALE GENOMIC DNA]</scope>
    <source>
        <strain evidence="2">DAOM:BR144</strain>
    </source>
</reference>
<dbReference type="EMBL" id="GL376573">
    <property type="status" value="NOT_ANNOTATED_CDS"/>
    <property type="molecule type" value="Genomic_DNA"/>
</dbReference>
<dbReference type="HOGENOM" id="CLU_2763459_0_0_1"/>
<reference evidence="1" key="3">
    <citation type="submission" date="2015-02" db="UniProtKB">
        <authorList>
            <consortium name="EnsemblProtists"/>
        </authorList>
    </citation>
    <scope>IDENTIFICATION</scope>
    <source>
        <strain evidence="1">DAOM BR144</strain>
    </source>
</reference>
<sequence>MKVAQRSLEILKWLHENRQEGYTTMAMDTCVTKDAFEVLLFLHEHHSEGCSDIAVNLAAGSIRPQQCAHM</sequence>
<dbReference type="VEuPathDB" id="FungiDB:PYU1_G005645"/>
<name>K3WL14_GLOUD</name>
<dbReference type="AlphaFoldDB" id="K3WL14"/>
<accession>K3WL14</accession>
<dbReference type="PANTHER" id="PTHR46586">
    <property type="entry name" value="ANKYRIN REPEAT-CONTAINING PROTEIN"/>
    <property type="match status" value="1"/>
</dbReference>
<evidence type="ECO:0000313" key="2">
    <source>
        <dbReference type="Proteomes" id="UP000019132"/>
    </source>
</evidence>
<evidence type="ECO:0000313" key="1">
    <source>
        <dbReference type="EnsemblProtists" id="PYU1_T005656"/>
    </source>
</evidence>